<accession>A0A2S4W7Q7</accession>
<dbReference type="Proteomes" id="UP000238274">
    <property type="component" value="Unassembled WGS sequence"/>
</dbReference>
<name>A0A2S4W7Q7_9BASI</name>
<dbReference type="AlphaFoldDB" id="A0A2S4W7Q7"/>
<reference evidence="3" key="3">
    <citation type="journal article" date="2018" name="Mol. Plant Microbe Interact.">
        <title>Genome sequence resources for the wheat stripe rust pathogen (Puccinia striiformis f. sp. tritici) and the barley stripe rust pathogen (Puccinia striiformis f. sp. hordei).</title>
        <authorList>
            <person name="Xia C."/>
            <person name="Wang M."/>
            <person name="Yin C."/>
            <person name="Cornejo O.E."/>
            <person name="Hulbert S.H."/>
            <person name="Chen X."/>
        </authorList>
    </citation>
    <scope>NUCLEOTIDE SEQUENCE [LARGE SCALE GENOMIC DNA]</scope>
    <source>
        <strain evidence="3">93TX-2</strain>
    </source>
</reference>
<proteinExistence type="predicted"/>
<dbReference type="EMBL" id="PKSM01000072">
    <property type="protein sequence ID" value="POW17802.1"/>
    <property type="molecule type" value="Genomic_DNA"/>
</dbReference>
<feature type="region of interest" description="Disordered" evidence="1">
    <location>
        <begin position="35"/>
        <end position="74"/>
    </location>
</feature>
<keyword evidence="3" id="KW-1185">Reference proteome</keyword>
<reference evidence="2 3" key="1">
    <citation type="submission" date="2017-12" db="EMBL/GenBank/DDBJ databases">
        <title>Gene loss provides genomic basis for host adaptation in cereal stripe rust fungi.</title>
        <authorList>
            <person name="Xia C."/>
        </authorList>
    </citation>
    <scope>NUCLEOTIDE SEQUENCE [LARGE SCALE GENOMIC DNA]</scope>
    <source>
        <strain evidence="2 3">93TX-2</strain>
    </source>
</reference>
<evidence type="ECO:0000313" key="2">
    <source>
        <dbReference type="EMBL" id="POW17802.1"/>
    </source>
</evidence>
<dbReference type="VEuPathDB" id="FungiDB:PSHT_06276"/>
<sequence>MMVESQQNGQVKRHVSQGAGIQTAILAISHAVAGQHHGPRGWTAPRTPWLDSTTDPVAGQHHGPRGCEPTNLASHGSEPTYLAIHGCEPGFSPPAHLPHWYLSRFLNT</sequence>
<gene>
    <name evidence="2" type="ORF">PSHT_06276</name>
</gene>
<protein>
    <submittedName>
        <fullName evidence="2">Uncharacterized protein</fullName>
    </submittedName>
</protein>
<evidence type="ECO:0000256" key="1">
    <source>
        <dbReference type="SAM" id="MobiDB-lite"/>
    </source>
</evidence>
<evidence type="ECO:0000313" key="3">
    <source>
        <dbReference type="Proteomes" id="UP000238274"/>
    </source>
</evidence>
<organism evidence="2 3">
    <name type="scientific">Puccinia striiformis</name>
    <dbReference type="NCBI Taxonomy" id="27350"/>
    <lineage>
        <taxon>Eukaryota</taxon>
        <taxon>Fungi</taxon>
        <taxon>Dikarya</taxon>
        <taxon>Basidiomycota</taxon>
        <taxon>Pucciniomycotina</taxon>
        <taxon>Pucciniomycetes</taxon>
        <taxon>Pucciniales</taxon>
        <taxon>Pucciniaceae</taxon>
        <taxon>Puccinia</taxon>
    </lineage>
</organism>
<reference evidence="3" key="2">
    <citation type="journal article" date="2018" name="BMC Genomics">
        <title>Genomic insights into host adaptation between the wheat stripe rust pathogen (Puccinia striiformis f. sp. tritici) and the barley stripe rust pathogen (Puccinia striiformis f. sp. hordei).</title>
        <authorList>
            <person name="Xia C."/>
            <person name="Wang M."/>
            <person name="Yin C."/>
            <person name="Cornejo O.E."/>
            <person name="Hulbert S.H."/>
            <person name="Chen X."/>
        </authorList>
    </citation>
    <scope>NUCLEOTIDE SEQUENCE [LARGE SCALE GENOMIC DNA]</scope>
    <source>
        <strain evidence="3">93TX-2</strain>
    </source>
</reference>
<comment type="caution">
    <text evidence="2">The sequence shown here is derived from an EMBL/GenBank/DDBJ whole genome shotgun (WGS) entry which is preliminary data.</text>
</comment>